<protein>
    <submittedName>
        <fullName evidence="1">Uncharacterized protein</fullName>
    </submittedName>
</protein>
<keyword evidence="2" id="KW-1185">Reference proteome</keyword>
<dbReference type="AlphaFoldDB" id="A0A7W6DIX0"/>
<evidence type="ECO:0000313" key="2">
    <source>
        <dbReference type="Proteomes" id="UP000552757"/>
    </source>
</evidence>
<dbReference type="EMBL" id="JACIEB010000010">
    <property type="protein sequence ID" value="MBB3983587.1"/>
    <property type="molecule type" value="Genomic_DNA"/>
</dbReference>
<comment type="caution">
    <text evidence="1">The sequence shown here is derived from an EMBL/GenBank/DDBJ whole genome shotgun (WGS) entry which is preliminary data.</text>
</comment>
<proteinExistence type="predicted"/>
<reference evidence="1 2" key="1">
    <citation type="submission" date="2020-08" db="EMBL/GenBank/DDBJ databases">
        <title>Genomic Encyclopedia of Type Strains, Phase IV (KMG-IV): sequencing the most valuable type-strain genomes for metagenomic binning, comparative biology and taxonomic classification.</title>
        <authorList>
            <person name="Goeker M."/>
        </authorList>
    </citation>
    <scope>NUCLEOTIDE SEQUENCE [LARGE SCALE GENOMIC DNA]</scope>
    <source>
        <strain evidence="1 2">DSM 29348</strain>
    </source>
</reference>
<evidence type="ECO:0000313" key="1">
    <source>
        <dbReference type="EMBL" id="MBB3983587.1"/>
    </source>
</evidence>
<gene>
    <name evidence="1" type="ORF">GGR44_003283</name>
</gene>
<dbReference type="Proteomes" id="UP000552757">
    <property type="component" value="Unassembled WGS sequence"/>
</dbReference>
<name>A0A7W6DIX0_9SPHN</name>
<accession>A0A7W6DIX0</accession>
<dbReference type="RefSeq" id="WP_183956532.1">
    <property type="nucleotide sequence ID" value="NZ_JACIEB010000010.1"/>
</dbReference>
<sequence length="286" mass="31155">MPLFLLLVTTACSSGDQRALEDMIRARAINPAKVEISEAIIYRDRNDARRACLMVTDYNQWGEPLPTTRVNAWYIFKSQSWHFDNFWDISDGLTCEKYVPAESKDGAGVAAQASRNEPMLMPPANDAPAPLATASGEALIDGCYHLDSCSYSRLLSVATIKQQGGERLLRASIEHGDVSDATGTDADRQRINWSGSPTTIYALCSTKSPLIAWAQGDSTMAEEFDFAGTGIAGAQQNKANLYQALCHDIYDNSLATQAASFGYRPLTPEGGRGEFAIDDPEQLLGQ</sequence>
<organism evidence="1 2">
    <name type="scientific">Sphingobium fontiphilum</name>
    <dbReference type="NCBI Taxonomy" id="944425"/>
    <lineage>
        <taxon>Bacteria</taxon>
        <taxon>Pseudomonadati</taxon>
        <taxon>Pseudomonadota</taxon>
        <taxon>Alphaproteobacteria</taxon>
        <taxon>Sphingomonadales</taxon>
        <taxon>Sphingomonadaceae</taxon>
        <taxon>Sphingobium</taxon>
    </lineage>
</organism>